<reference evidence="2 3" key="1">
    <citation type="journal article" date="2013" name="Nat. Commun.">
        <title>Genome analysis reveals insights into physiology and longevity of the Brandt's bat Myotis brandtii.</title>
        <authorList>
            <person name="Seim I."/>
            <person name="Fang X."/>
            <person name="Xiong Z."/>
            <person name="Lobanov A.V."/>
            <person name="Huang Z."/>
            <person name="Ma S."/>
            <person name="Feng Y."/>
            <person name="Turanov A.A."/>
            <person name="Zhu Y."/>
            <person name="Lenz T.L."/>
            <person name="Gerashchenko M.V."/>
            <person name="Fan D."/>
            <person name="Hee Yim S."/>
            <person name="Yao X."/>
            <person name="Jordan D."/>
            <person name="Xiong Y."/>
            <person name="Ma Y."/>
            <person name="Lyapunov A.N."/>
            <person name="Chen G."/>
            <person name="Kulakova O.I."/>
            <person name="Sun Y."/>
            <person name="Lee S.G."/>
            <person name="Bronson R.T."/>
            <person name="Moskalev A.A."/>
            <person name="Sunyaev S.R."/>
            <person name="Zhang G."/>
            <person name="Krogh A."/>
            <person name="Wang J."/>
            <person name="Gladyshev V.N."/>
        </authorList>
    </citation>
    <scope>NUCLEOTIDE SEQUENCE [LARGE SCALE GENOMIC DNA]</scope>
</reference>
<dbReference type="EMBL" id="KE164791">
    <property type="protein sequence ID" value="EPQ20152.1"/>
    <property type="molecule type" value="Genomic_DNA"/>
</dbReference>
<keyword evidence="3" id="KW-1185">Reference proteome</keyword>
<proteinExistence type="predicted"/>
<evidence type="ECO:0000313" key="3">
    <source>
        <dbReference type="Proteomes" id="UP000052978"/>
    </source>
</evidence>
<evidence type="ECO:0000256" key="1">
    <source>
        <dbReference type="SAM" id="MobiDB-lite"/>
    </source>
</evidence>
<name>S7QFQ7_MYOBR</name>
<protein>
    <submittedName>
        <fullName evidence="2">Uncharacterized protein</fullName>
    </submittedName>
</protein>
<evidence type="ECO:0000313" key="2">
    <source>
        <dbReference type="EMBL" id="EPQ20152.1"/>
    </source>
</evidence>
<sequence length="153" mass="16229">MSPASHLLPSCPGVESDGLWRLGHGYTAEAQPGAGRPKACVYQSSTSILPPDKPLWSSNQTQNEGGSLAWNPPTPLSARDMPGITQSRAGGKSGVPQKESGAGPKGPRRSLQEDSQSQVMNFPSPAPMSAKAKWGLTKVLQSQKNPMQSWPRV</sequence>
<organism evidence="2 3">
    <name type="scientific">Myotis brandtii</name>
    <name type="common">Brandt's bat</name>
    <dbReference type="NCBI Taxonomy" id="109478"/>
    <lineage>
        <taxon>Eukaryota</taxon>
        <taxon>Metazoa</taxon>
        <taxon>Chordata</taxon>
        <taxon>Craniata</taxon>
        <taxon>Vertebrata</taxon>
        <taxon>Euteleostomi</taxon>
        <taxon>Mammalia</taxon>
        <taxon>Eutheria</taxon>
        <taxon>Laurasiatheria</taxon>
        <taxon>Chiroptera</taxon>
        <taxon>Yangochiroptera</taxon>
        <taxon>Vespertilionidae</taxon>
        <taxon>Myotis</taxon>
    </lineage>
</organism>
<gene>
    <name evidence="2" type="ORF">D623_10014252</name>
</gene>
<accession>S7QFQ7</accession>
<dbReference type="AlphaFoldDB" id="S7QFQ7"/>
<feature type="compositionally biased region" description="Polar residues" evidence="1">
    <location>
        <begin position="56"/>
        <end position="65"/>
    </location>
</feature>
<feature type="compositionally biased region" description="Polar residues" evidence="1">
    <location>
        <begin position="139"/>
        <end position="153"/>
    </location>
</feature>
<feature type="region of interest" description="Disordered" evidence="1">
    <location>
        <begin position="28"/>
        <end position="153"/>
    </location>
</feature>
<dbReference type="Proteomes" id="UP000052978">
    <property type="component" value="Unassembled WGS sequence"/>
</dbReference>